<sequence length="1679" mass="192407">MNSCTRINIVNLLGLIIWVLFLSRKVISSTVTDGSAANNDKGIGSFFSRGFSAKKKNKDNKLIIHASNTFGDEEKSIINSGFSTTSSFPSSRITQDIVNTGKKTTPSISTSAYSFYYSNDGIELEDSKEYGITSKPTIHRQKLLTQDSQTKSSPQRSPKLSFSTPPSIPSSPQPSIPPPPPPLPGDLQTGANADQMADPLFKPIDKNDQTGFVKDLLQIRLVSDVFPAPFRKSEQKYEFNSIMSKCQGLNDYKMNCNAITRKEFKESKMKADDHLSGAEIKDASSTKNSDEHSIDMPPLPIGPPIPGTEPGVEGLSHLISTDKVPPRPQRRQDEWECIVSQVERDKTTWKVEKGRVRFNYIPKFSEINDSLIPLSGDAKSLYQNCVSALKVLEYKSIITPPSSDEVEAEFLRTTFCISAAVYCYAETALDDPELQLYWNREVRTITDALIAKDPNVDLLQVVGESLASKSDSRIGSAGFSSVSRLPEFMPQRMPNHSFSFATTKLETCPLNTQKIEKGENEYEGGLNAALSTNLNEIVVDDPEIWTMWRAIVTQKERDLNMNLKRFKTFSTKFPTKFSSDSKPKKVSGLRELCVELIKEGIREVPPRYELLPMAKPNEEQVLNEFCNYAADFYFGNRQWSYIFDLSLKSQMIKGVPPLRPYSPFRYFAAETFNEMRNNCCSVIYDLFLSKVFPHLSTTQYRDKGVSMDKSKLERFCHKAAGQYFKKDISEFDSRLKSVGYFDFTSFKSRVTNYKKAGYRYMELDGMLDLEDNPGHFSIGSIDGHLNYTPRFPNLKPTRVCFSQWKAILDQNKDDINNNIETPTHLPEVVPSEWNMPQFSRATFKIACFRIIRKLYREGSVSVRSSATRLNSTEQNMEKILSDFCTESSKRYFDGLSSEYSMENLLQVQADTESQWNSVVESIMKLQENKKSTTIYWVYPVPPESYILSRFRYSVNPSSGDEEEDEKIKRSFWRSKDAEVGYESRCIESLRFYYLKRDEEIMKMEVDTSDMALIELAMREVCKEAADTFFGAIEWIWMYKLSNIDNINKHATWIPAVTGLPRRRPIGSLLKYRGAGSIVHFRNYCFAFIWTLWKSGNEPDLRISGKLYSAGDLGEQKAQLERWCTHAANEAYNPGYKLSEDKKKQDGIVDLRPRMDPQTSLSVIEHDISLQHESGQESDMGTVIFSFGDASSQWRMVLSQIEVDRRRNIKRIIWLPEYAEVKEYFPGPVERRQFVTACIQVLHALSERGLLEWGVVSPEYQGVVTREFCSDAFMNGYEHWSSDSNPISVPYGESEANRELLIEFLKYMHENRMNVRKWVLFYLAENSNLDYAVSWALNEDNWGYLNDYFQQAQIHEPDNFNQLFEEVRERVRQMGGFVDAGEDEYFSNNSVSRENLWRAIYNQMHIDLLLGRQQRVSNLPLNPPDVWLGSNSPEEFVSDCKRSISILQGQTNPDVPSSKEQTLKEILTAVRVFGTREKDESEVLDSYCNDVFLHVSDKKGHSIFKGSGFRYPGAILEFERNRQWRIISSLADKYSKLEQKDIEGKIGSVSRIDRIPGFVRHTIFRGSYDMEEFQEQCEIALQTLATDINIPSHQRIVFPDISPGEKIEGIIKEYCRRASVYTFEEKADRALNEDAVEEIAILNDLDSVSRRFKLRNPLGLDYSKRWSSIIDLAKKRIEEE</sequence>
<keyword evidence="4" id="KW-1185">Reference proteome</keyword>
<organism evidence="3 4">
    <name type="scientific">Cryptosporidium canis</name>
    <dbReference type="NCBI Taxonomy" id="195482"/>
    <lineage>
        <taxon>Eukaryota</taxon>
        <taxon>Sar</taxon>
        <taxon>Alveolata</taxon>
        <taxon>Apicomplexa</taxon>
        <taxon>Conoidasida</taxon>
        <taxon>Coccidia</taxon>
        <taxon>Eucoccidiorida</taxon>
        <taxon>Eimeriorina</taxon>
        <taxon>Cryptosporidiidae</taxon>
        <taxon>Cryptosporidium</taxon>
    </lineage>
</organism>
<accession>A0ABQ8P1I7</accession>
<gene>
    <name evidence="3" type="ORF">OJ252_3707</name>
</gene>
<feature type="region of interest" description="Disordered" evidence="1">
    <location>
        <begin position="266"/>
        <end position="299"/>
    </location>
</feature>
<dbReference type="EMBL" id="JAPCXB010000242">
    <property type="protein sequence ID" value="KAJ1604499.1"/>
    <property type="molecule type" value="Genomic_DNA"/>
</dbReference>
<evidence type="ECO:0000313" key="3">
    <source>
        <dbReference type="EMBL" id="KAJ1604499.1"/>
    </source>
</evidence>
<name>A0ABQ8P1I7_9CRYT</name>
<feature type="chain" id="PRO_5047441911" evidence="2">
    <location>
        <begin position="29"/>
        <end position="1679"/>
    </location>
</feature>
<feature type="compositionally biased region" description="Basic and acidic residues" evidence="1">
    <location>
        <begin position="266"/>
        <end position="294"/>
    </location>
</feature>
<feature type="signal peptide" evidence="2">
    <location>
        <begin position="1"/>
        <end position="28"/>
    </location>
</feature>
<feature type="compositionally biased region" description="Pro residues" evidence="1">
    <location>
        <begin position="166"/>
        <end position="184"/>
    </location>
</feature>
<evidence type="ECO:0000256" key="1">
    <source>
        <dbReference type="SAM" id="MobiDB-lite"/>
    </source>
</evidence>
<comment type="caution">
    <text evidence="3">The sequence shown here is derived from an EMBL/GenBank/DDBJ whole genome shotgun (WGS) entry which is preliminary data.</text>
</comment>
<feature type="region of interest" description="Disordered" evidence="1">
    <location>
        <begin position="137"/>
        <end position="193"/>
    </location>
</feature>
<dbReference type="Proteomes" id="UP001071777">
    <property type="component" value="Unassembled WGS sequence"/>
</dbReference>
<evidence type="ECO:0000313" key="4">
    <source>
        <dbReference type="Proteomes" id="UP001071777"/>
    </source>
</evidence>
<keyword evidence="2" id="KW-0732">Signal</keyword>
<feature type="compositionally biased region" description="Polar residues" evidence="1">
    <location>
        <begin position="143"/>
        <end position="160"/>
    </location>
</feature>
<reference evidence="3" key="1">
    <citation type="submission" date="2022-10" db="EMBL/GenBank/DDBJ databases">
        <title>Adaptive evolution leads to modifications in subtelomeric GC content in a zoonotic Cryptosporidium species.</title>
        <authorList>
            <person name="Li J."/>
            <person name="Feng Y."/>
            <person name="Xiao L."/>
        </authorList>
    </citation>
    <scope>NUCLEOTIDE SEQUENCE</scope>
    <source>
        <strain evidence="3">25894</strain>
    </source>
</reference>
<feature type="non-terminal residue" evidence="3">
    <location>
        <position position="1679"/>
    </location>
</feature>
<evidence type="ECO:0000256" key="2">
    <source>
        <dbReference type="SAM" id="SignalP"/>
    </source>
</evidence>
<protein>
    <submittedName>
        <fullName evidence="3">Signal peptide-containing secreted protein</fullName>
    </submittedName>
</protein>
<proteinExistence type="predicted"/>